<proteinExistence type="predicted"/>
<name>A0A5N6RSR1_9ROSI</name>
<protein>
    <submittedName>
        <fullName evidence="2">Uncharacterized protein</fullName>
    </submittedName>
</protein>
<evidence type="ECO:0000313" key="3">
    <source>
        <dbReference type="Proteomes" id="UP000327013"/>
    </source>
</evidence>
<gene>
    <name evidence="2" type="ORF">FH972_019786</name>
</gene>
<dbReference type="PANTHER" id="PTHR46136:SF19">
    <property type="entry name" value="TRANSCRIPTION FACTOR GTE12"/>
    <property type="match status" value="1"/>
</dbReference>
<dbReference type="AlphaFoldDB" id="A0A5N6RSR1"/>
<feature type="region of interest" description="Disordered" evidence="1">
    <location>
        <begin position="142"/>
        <end position="171"/>
    </location>
</feature>
<dbReference type="PANTHER" id="PTHR46136">
    <property type="entry name" value="TRANSCRIPTION FACTOR GTE8"/>
    <property type="match status" value="1"/>
</dbReference>
<dbReference type="OrthoDB" id="21449at2759"/>
<evidence type="ECO:0000313" key="2">
    <source>
        <dbReference type="EMBL" id="KAE8124947.1"/>
    </source>
</evidence>
<dbReference type="EMBL" id="CM017328">
    <property type="protein sequence ID" value="KAE8124947.1"/>
    <property type="molecule type" value="Genomic_DNA"/>
</dbReference>
<keyword evidence="3" id="KW-1185">Reference proteome</keyword>
<dbReference type="Proteomes" id="UP000327013">
    <property type="component" value="Chromosome 8"/>
</dbReference>
<accession>A0A5N6RSR1</accession>
<reference evidence="2 3" key="1">
    <citation type="submission" date="2019-06" db="EMBL/GenBank/DDBJ databases">
        <title>A chromosomal-level reference genome of Carpinus fangiana (Coryloideae, Betulaceae).</title>
        <authorList>
            <person name="Yang X."/>
            <person name="Wang Z."/>
            <person name="Zhang L."/>
            <person name="Hao G."/>
            <person name="Liu J."/>
            <person name="Yang Y."/>
        </authorList>
    </citation>
    <scope>NUCLEOTIDE SEQUENCE [LARGE SCALE GENOMIC DNA]</scope>
    <source>
        <strain evidence="2">Cfa_2016G</strain>
        <tissue evidence="2">Leaf</tissue>
    </source>
</reference>
<sequence>MLRSHKRGAPDLMKYQIVKRQMIDCSLASECSTTLKQERAHPTGWVFNQPASRQACLTEHMSVSQRSYPELDSDGTTGGLNDENSCLSFQHTPTATDVVSPQGCPVSNVQLSPKKALLAAMMKNWFVETILKAQKKTLFDHGKANPLKMQQEKERFKSIHREGSQGASASL</sequence>
<evidence type="ECO:0000256" key="1">
    <source>
        <dbReference type="SAM" id="MobiDB-lite"/>
    </source>
</evidence>
<organism evidence="2 3">
    <name type="scientific">Carpinus fangiana</name>
    <dbReference type="NCBI Taxonomy" id="176857"/>
    <lineage>
        <taxon>Eukaryota</taxon>
        <taxon>Viridiplantae</taxon>
        <taxon>Streptophyta</taxon>
        <taxon>Embryophyta</taxon>
        <taxon>Tracheophyta</taxon>
        <taxon>Spermatophyta</taxon>
        <taxon>Magnoliopsida</taxon>
        <taxon>eudicotyledons</taxon>
        <taxon>Gunneridae</taxon>
        <taxon>Pentapetalae</taxon>
        <taxon>rosids</taxon>
        <taxon>fabids</taxon>
        <taxon>Fagales</taxon>
        <taxon>Betulaceae</taxon>
        <taxon>Carpinus</taxon>
    </lineage>
</organism>
<dbReference type="InterPro" id="IPR052442">
    <property type="entry name" value="Env_Response_Regulator"/>
</dbReference>
<feature type="compositionally biased region" description="Basic and acidic residues" evidence="1">
    <location>
        <begin position="150"/>
        <end position="163"/>
    </location>
</feature>